<evidence type="ECO:0000313" key="1">
    <source>
        <dbReference type="EMBL" id="MCO5396754.1"/>
    </source>
</evidence>
<name>A0ABT1AEK9_9RALS</name>
<gene>
    <name evidence="1" type="ORF">NG900_00950</name>
</gene>
<accession>A0ABT1AEK9</accession>
<proteinExistence type="predicted"/>
<dbReference type="Proteomes" id="UP001162811">
    <property type="component" value="Unassembled WGS sequence"/>
</dbReference>
<keyword evidence="2" id="KW-1185">Reference proteome</keyword>
<reference evidence="1" key="2">
    <citation type="journal article" date="2023" name="Front. Microbiol.">
        <title>Ralstonia chuxiongensis sp. nov., Ralstonia mojiangensis sp. nov., and Ralstonia soli sp. nov., isolated from tobacco fields, are three novel species in the family Burkholderiaceae.</title>
        <authorList>
            <person name="Lu C.H."/>
            <person name="Zhang Y.Y."/>
            <person name="Jiang N."/>
            <person name="Chen W."/>
            <person name="Shao X."/>
            <person name="Zhao Z.M."/>
            <person name="Lu W.L."/>
            <person name="Hu X."/>
            <person name="Xi Y.X."/>
            <person name="Zou S.Y."/>
            <person name="Wei Q.J."/>
            <person name="Lin Z.L."/>
            <person name="Gong L."/>
            <person name="Gai X.T."/>
            <person name="Zhang L.Q."/>
            <person name="Li J.Y."/>
            <person name="Jin Y."/>
            <person name="Xia Z.Y."/>
        </authorList>
    </citation>
    <scope>NUCLEOTIDE SEQUENCE</scope>
    <source>
        <strain evidence="1">21MJYT02-11</strain>
    </source>
</reference>
<comment type="caution">
    <text evidence="1">The sequence shown here is derived from an EMBL/GenBank/DDBJ whole genome shotgun (WGS) entry which is preliminary data.</text>
</comment>
<dbReference type="EMBL" id="JAMXHT010000001">
    <property type="protein sequence ID" value="MCO5396754.1"/>
    <property type="molecule type" value="Genomic_DNA"/>
</dbReference>
<sequence length="86" mass="9360">MPVHFPKTLLVEEHRLAEGAAALRLECESITVAPGGLTVDGVQVRQLLALDWTPHCLSFESNGQAYNFDVNGVAVIRPSRAIFPFA</sequence>
<dbReference type="RefSeq" id="WP_252675788.1">
    <property type="nucleotide sequence ID" value="NZ_JAMXHT010000001.1"/>
</dbReference>
<reference evidence="1" key="1">
    <citation type="submission" date="2022-06" db="EMBL/GenBank/DDBJ databases">
        <authorList>
            <person name="Lu C.-H."/>
        </authorList>
    </citation>
    <scope>NUCLEOTIDE SEQUENCE</scope>
    <source>
        <strain evidence="1">21MJYT02-11</strain>
    </source>
</reference>
<evidence type="ECO:0000313" key="2">
    <source>
        <dbReference type="Proteomes" id="UP001162811"/>
    </source>
</evidence>
<organism evidence="1 2">
    <name type="scientific">Ralstonia soli</name>
    <dbReference type="NCBI Taxonomy" id="2953896"/>
    <lineage>
        <taxon>Bacteria</taxon>
        <taxon>Pseudomonadati</taxon>
        <taxon>Pseudomonadota</taxon>
        <taxon>Betaproteobacteria</taxon>
        <taxon>Burkholderiales</taxon>
        <taxon>Burkholderiaceae</taxon>
        <taxon>Ralstonia</taxon>
    </lineage>
</organism>
<protein>
    <submittedName>
        <fullName evidence="1">Uncharacterized protein</fullName>
    </submittedName>
</protein>